<dbReference type="PANTHER" id="PTHR45618">
    <property type="entry name" value="MITOCHONDRIAL DICARBOXYLATE CARRIER-RELATED"/>
    <property type="match status" value="1"/>
</dbReference>
<dbReference type="SUPFAM" id="SSF103506">
    <property type="entry name" value="Mitochondrial carrier"/>
    <property type="match status" value="1"/>
</dbReference>
<accession>A0A835TFY0</accession>
<dbReference type="GO" id="GO:0016020">
    <property type="term" value="C:membrane"/>
    <property type="evidence" value="ECO:0007669"/>
    <property type="project" value="UniProtKB-SubCell"/>
</dbReference>
<evidence type="ECO:0000256" key="9">
    <source>
        <dbReference type="RuleBase" id="RU000488"/>
    </source>
</evidence>
<dbReference type="Pfam" id="PF00153">
    <property type="entry name" value="Mito_carr"/>
    <property type="match status" value="3"/>
</dbReference>
<sequence length="334" mass="34105">MIAATAGDKAARETINPGHPHSASGAQKASILQDLVISGISVGGATCVTNPLDVIKTRLQLNDKKATPGAPRPGLVKTGINIVRHEGVVSLWSGLPPAVARGFLYGGMRLGLYEPCKGLLLAAGQLAAPPSPTAGSTSAPGARPSTSATAGVGLKVAAGLASGALAAGLTSPTELVKTRLQARDNTCTGSLEVIRAVVKRDGVLGLWRGAVPSMVRAALLTASQVATYDTVKRELVRVGGGSDSVWTHVAASGVTGLVTTTVTNPVDVVKTHMFVSGSGARKGIMQTTLAILYNDGIPGFFKGWTASYARLGPQTIFIFLISEGLRKALGLEGL</sequence>
<comment type="subcellular location">
    <subcellularLocation>
        <location evidence="1">Membrane</location>
        <topology evidence="1">Multi-pass membrane protein</topology>
    </subcellularLocation>
</comment>
<evidence type="ECO:0000256" key="3">
    <source>
        <dbReference type="ARBA" id="ARBA00022448"/>
    </source>
</evidence>
<keyword evidence="6" id="KW-1133">Transmembrane helix</keyword>
<evidence type="ECO:0000256" key="7">
    <source>
        <dbReference type="ARBA" id="ARBA00023136"/>
    </source>
</evidence>
<evidence type="ECO:0000256" key="5">
    <source>
        <dbReference type="ARBA" id="ARBA00022737"/>
    </source>
</evidence>
<evidence type="ECO:0000256" key="8">
    <source>
        <dbReference type="PROSITE-ProRule" id="PRU00282"/>
    </source>
</evidence>
<reference evidence="11" key="1">
    <citation type="journal article" date="2020" name="bioRxiv">
        <title>Comparative genomics of Chlamydomonas.</title>
        <authorList>
            <person name="Craig R.J."/>
            <person name="Hasan A.R."/>
            <person name="Ness R.W."/>
            <person name="Keightley P.D."/>
        </authorList>
    </citation>
    <scope>NUCLEOTIDE SEQUENCE</scope>
    <source>
        <strain evidence="11">CCAP 11/173</strain>
    </source>
</reference>
<keyword evidence="3 9" id="KW-0813">Transport</keyword>
<evidence type="ECO:0000256" key="2">
    <source>
        <dbReference type="ARBA" id="ARBA00006375"/>
    </source>
</evidence>
<comment type="caution">
    <text evidence="11">The sequence shown here is derived from an EMBL/GenBank/DDBJ whole genome shotgun (WGS) entry which is preliminary data.</text>
</comment>
<keyword evidence="7 8" id="KW-0472">Membrane</keyword>
<feature type="repeat" description="Solcar" evidence="8">
    <location>
        <begin position="243"/>
        <end position="328"/>
    </location>
</feature>
<feature type="region of interest" description="Disordered" evidence="10">
    <location>
        <begin position="1"/>
        <end position="25"/>
    </location>
</feature>
<organism evidence="11 12">
    <name type="scientific">Chlamydomonas schloesseri</name>
    <dbReference type="NCBI Taxonomy" id="2026947"/>
    <lineage>
        <taxon>Eukaryota</taxon>
        <taxon>Viridiplantae</taxon>
        <taxon>Chlorophyta</taxon>
        <taxon>core chlorophytes</taxon>
        <taxon>Chlorophyceae</taxon>
        <taxon>CS clade</taxon>
        <taxon>Chlamydomonadales</taxon>
        <taxon>Chlamydomonadaceae</taxon>
        <taxon>Chlamydomonas</taxon>
    </lineage>
</organism>
<dbReference type="PROSITE" id="PS50920">
    <property type="entry name" value="SOLCAR"/>
    <property type="match status" value="3"/>
</dbReference>
<keyword evidence="4 8" id="KW-0812">Transmembrane</keyword>
<dbReference type="OrthoDB" id="6703404at2759"/>
<evidence type="ECO:0000313" key="11">
    <source>
        <dbReference type="EMBL" id="KAG2437541.1"/>
    </source>
</evidence>
<gene>
    <name evidence="11" type="ORF">HYH02_011184</name>
</gene>
<evidence type="ECO:0000256" key="10">
    <source>
        <dbReference type="SAM" id="MobiDB-lite"/>
    </source>
</evidence>
<dbReference type="Proteomes" id="UP000613740">
    <property type="component" value="Unassembled WGS sequence"/>
</dbReference>
<name>A0A835TFY0_9CHLO</name>
<evidence type="ECO:0000256" key="4">
    <source>
        <dbReference type="ARBA" id="ARBA00022692"/>
    </source>
</evidence>
<dbReference type="InterPro" id="IPR023395">
    <property type="entry name" value="MCP_dom_sf"/>
</dbReference>
<proteinExistence type="inferred from homology"/>
<feature type="repeat" description="Solcar" evidence="8">
    <location>
        <begin position="150"/>
        <end position="234"/>
    </location>
</feature>
<feature type="repeat" description="Solcar" evidence="8">
    <location>
        <begin position="29"/>
        <end position="119"/>
    </location>
</feature>
<evidence type="ECO:0000256" key="6">
    <source>
        <dbReference type="ARBA" id="ARBA00022989"/>
    </source>
</evidence>
<dbReference type="Gene3D" id="1.50.40.10">
    <property type="entry name" value="Mitochondrial carrier domain"/>
    <property type="match status" value="1"/>
</dbReference>
<keyword evidence="5" id="KW-0677">Repeat</keyword>
<dbReference type="InterPro" id="IPR018108">
    <property type="entry name" value="MCP_transmembrane"/>
</dbReference>
<comment type="similarity">
    <text evidence="2 9">Belongs to the mitochondrial carrier (TC 2.A.29) family.</text>
</comment>
<evidence type="ECO:0000256" key="1">
    <source>
        <dbReference type="ARBA" id="ARBA00004141"/>
    </source>
</evidence>
<keyword evidence="12" id="KW-1185">Reference proteome</keyword>
<dbReference type="AlphaFoldDB" id="A0A835TFY0"/>
<evidence type="ECO:0000313" key="12">
    <source>
        <dbReference type="Proteomes" id="UP000613740"/>
    </source>
</evidence>
<protein>
    <submittedName>
        <fullName evidence="11">Uncharacterized protein</fullName>
    </submittedName>
</protein>
<dbReference type="InterPro" id="IPR050391">
    <property type="entry name" value="Mito_Metabolite_Transporter"/>
</dbReference>
<dbReference type="EMBL" id="JAEHOD010000046">
    <property type="protein sequence ID" value="KAG2437541.1"/>
    <property type="molecule type" value="Genomic_DNA"/>
</dbReference>